<evidence type="ECO:0000313" key="1">
    <source>
        <dbReference type="EMBL" id="TKX33658.1"/>
    </source>
</evidence>
<dbReference type="RefSeq" id="WP_137624227.1">
    <property type="nucleotide sequence ID" value="NZ_NXLY01000011.1"/>
</dbReference>
<reference evidence="1 2" key="1">
    <citation type="submission" date="2018-05" db="EMBL/GenBank/DDBJ databases">
        <title>Novel Campyloabacter and Helicobacter Species and Strains.</title>
        <authorList>
            <person name="Mannion A.J."/>
            <person name="Shen Z."/>
            <person name="Fox J.G."/>
        </authorList>
    </citation>
    <scope>NUCLEOTIDE SEQUENCE [LARGE SCALE GENOMIC DNA]</scope>
    <source>
        <strain evidence="2">MIT10-5678</strain>
    </source>
</reference>
<sequence>MILEFEFEYFGNNDYFAYLLNFYAKDYKYSLNQKEDKILLQIEGNENELSAFCENLKGISNSVFLKKFDVRSAEKLNDYNQDFKHCEKFSYLTHLNSSAYVEKKELLNNEWGVFCENEISLDGFYFEKIDQVNFDAFLQKAFEKLVNKEEIYLKNHKGNYKISLFDEKFECDFLIPCDIKSIQMIFVCSQENLKLLASLEKPLIKLRLNAIFRKKYNLNFNEFKLMLAQDLFTFALCCELYKQDFSFLSVVKTEEKKQDFEVMNCDEKVVILQGLEFINYKARELILSKEDKNMARISYILSSFKQEVFLLELSKEYEDILLVNKELNLLKLDLPKSFKKLYEEIEKDEIGAKLLANFSKEFPLLNEDFTLKNNFYSLFCILGRILNLDEEFYKAGEKLLKIADETKMPRGVKIDYRLKEDKSFDYTRTLRSAMSFMLAGVDSTNIAYGAVESLSYFLRDVYDELRSKNQAKIAVVSGSLFEHKSLLRNTLKHLKDCKLSDAPLRI</sequence>
<accession>A0ABY2TIH4</accession>
<gene>
    <name evidence="1" type="ORF">CQA75_06590</name>
</gene>
<keyword evidence="2" id="KW-1185">Reference proteome</keyword>
<dbReference type="EMBL" id="NXLY01000011">
    <property type="protein sequence ID" value="TKX33658.1"/>
    <property type="molecule type" value="Genomic_DNA"/>
</dbReference>
<comment type="caution">
    <text evidence="1">The sequence shown here is derived from an EMBL/GenBank/DDBJ whole genome shotgun (WGS) entry which is preliminary data.</text>
</comment>
<proteinExistence type="predicted"/>
<organism evidence="1 2">
    <name type="scientific">Campylobacter taeniopygiae</name>
    <dbReference type="NCBI Taxonomy" id="2510188"/>
    <lineage>
        <taxon>Bacteria</taxon>
        <taxon>Pseudomonadati</taxon>
        <taxon>Campylobacterota</taxon>
        <taxon>Epsilonproteobacteria</taxon>
        <taxon>Campylobacterales</taxon>
        <taxon>Campylobacteraceae</taxon>
        <taxon>Campylobacter</taxon>
    </lineage>
</organism>
<name>A0ABY2TIH4_9BACT</name>
<dbReference type="Proteomes" id="UP000309584">
    <property type="component" value="Unassembled WGS sequence"/>
</dbReference>
<dbReference type="Gene3D" id="3.30.420.40">
    <property type="match status" value="1"/>
</dbReference>
<protein>
    <recommendedName>
        <fullName evidence="3">DUF5644 domain-containing protein</fullName>
    </recommendedName>
</protein>
<evidence type="ECO:0008006" key="3">
    <source>
        <dbReference type="Google" id="ProtNLM"/>
    </source>
</evidence>
<evidence type="ECO:0000313" key="2">
    <source>
        <dbReference type="Proteomes" id="UP000309584"/>
    </source>
</evidence>